<dbReference type="RefSeq" id="WP_169295773.1">
    <property type="nucleotide sequence ID" value="NZ_JABBNI010000001.1"/>
</dbReference>
<comment type="caution">
    <text evidence="2">The sequence shown here is derived from an EMBL/GenBank/DDBJ whole genome shotgun (WGS) entry which is preliminary data.</text>
</comment>
<sequence length="393" mass="45852">MLNKDINQITEEDLQSLIDNGVLEGKTIEYKKEIHYSNDSEKKELLADVSSFANAVGGILILGVEEDRETGLPKSLCGLDISNIDEEIRKVESIIRDGISPKIPKLEIGYVRLKSGNIVLIIKIHRSWLSPHRIIFKGWDKFFSRNTNRKYPLDVNELRNAFNLSSTITDKIRLFVQERISKLNINETPIPYKNDVKLIMHLIPFESFGSNNLLHVKDFQDEARKLKPIYSFSWNYKINFDGHLIYNCDKNNLSSSFVQCYRNGIVEYVNSSMFEGFNPTEKIIPSVLYEQELISTLEWTLNYFQNINIECPIFLFLSLVNIKDYEMAVDRTKHWFSQSKYKVDRDMLITPEMIIDNYNMDTKSILRPVFDSIWNACGLSESLNYDKENNFRY</sequence>
<protein>
    <submittedName>
        <fullName evidence="2">ATP-binding protein</fullName>
    </submittedName>
</protein>
<evidence type="ECO:0000313" key="3">
    <source>
        <dbReference type="Proteomes" id="UP000537131"/>
    </source>
</evidence>
<dbReference type="Proteomes" id="UP000537131">
    <property type="component" value="Unassembled WGS sequence"/>
</dbReference>
<feature type="domain" description="Schlafen AlbA-2" evidence="1">
    <location>
        <begin position="24"/>
        <end position="153"/>
    </location>
</feature>
<dbReference type="Pfam" id="PF04326">
    <property type="entry name" value="SLFN_AlbA_2"/>
    <property type="match status" value="1"/>
</dbReference>
<keyword evidence="3" id="KW-1185">Reference proteome</keyword>
<gene>
    <name evidence="2" type="ORF">HBE96_00260</name>
</gene>
<dbReference type="AlphaFoldDB" id="A0A7Y0ECV0"/>
<dbReference type="EMBL" id="JABBNI010000001">
    <property type="protein sequence ID" value="NMM61159.1"/>
    <property type="molecule type" value="Genomic_DNA"/>
</dbReference>
<reference evidence="2 3" key="1">
    <citation type="submission" date="2020-06" db="EMBL/GenBank/DDBJ databases">
        <title>Complete Genome Sequence of Clostridium muelleri sp. nov. P21T, an Acid-Alcohol Producing Acetogen Isolated from Old Hay.</title>
        <authorList>
            <person name="Duncan K.E."/>
            <person name="Tanner R.S."/>
        </authorList>
    </citation>
    <scope>NUCLEOTIDE SEQUENCE [LARGE SCALE GENOMIC DNA]</scope>
    <source>
        <strain evidence="2 3">P21</strain>
    </source>
</reference>
<dbReference type="PANTHER" id="PTHR30595">
    <property type="entry name" value="GLPR-RELATED TRANSCRIPTIONAL REPRESSOR"/>
    <property type="match status" value="1"/>
</dbReference>
<dbReference type="InterPro" id="IPR038461">
    <property type="entry name" value="Schlafen_AlbA_2_dom_sf"/>
</dbReference>
<keyword evidence="2" id="KW-0547">Nucleotide-binding</keyword>
<proteinExistence type="predicted"/>
<dbReference type="InterPro" id="IPR007421">
    <property type="entry name" value="Schlafen_AlbA_2_dom"/>
</dbReference>
<keyword evidence="2" id="KW-0067">ATP-binding</keyword>
<evidence type="ECO:0000259" key="1">
    <source>
        <dbReference type="Pfam" id="PF04326"/>
    </source>
</evidence>
<dbReference type="Gene3D" id="3.30.950.30">
    <property type="entry name" value="Schlafen, AAA domain"/>
    <property type="match status" value="1"/>
</dbReference>
<dbReference type="PANTHER" id="PTHR30595:SF6">
    <property type="entry name" value="SCHLAFEN ALBA-2 DOMAIN-CONTAINING PROTEIN"/>
    <property type="match status" value="1"/>
</dbReference>
<evidence type="ECO:0000313" key="2">
    <source>
        <dbReference type="EMBL" id="NMM61159.1"/>
    </source>
</evidence>
<name>A0A7Y0ECV0_9CLOT</name>
<organism evidence="2 3">
    <name type="scientific">Clostridium muellerianum</name>
    <dbReference type="NCBI Taxonomy" id="2716538"/>
    <lineage>
        <taxon>Bacteria</taxon>
        <taxon>Bacillati</taxon>
        <taxon>Bacillota</taxon>
        <taxon>Clostridia</taxon>
        <taxon>Eubacteriales</taxon>
        <taxon>Clostridiaceae</taxon>
        <taxon>Clostridium</taxon>
    </lineage>
</organism>
<accession>A0A7Y0ECV0</accession>
<dbReference type="GO" id="GO:0005524">
    <property type="term" value="F:ATP binding"/>
    <property type="evidence" value="ECO:0007669"/>
    <property type="project" value="UniProtKB-KW"/>
</dbReference>